<dbReference type="Proteomes" id="UP001197028">
    <property type="component" value="Unassembled WGS sequence"/>
</dbReference>
<protein>
    <submittedName>
        <fullName evidence="2">DUF4282 domain-containing protein</fullName>
    </submittedName>
</protein>
<feature type="transmembrane region" description="Helical" evidence="1">
    <location>
        <begin position="20"/>
        <end position="42"/>
    </location>
</feature>
<feature type="transmembrane region" description="Helical" evidence="1">
    <location>
        <begin position="48"/>
        <end position="73"/>
    </location>
</feature>
<dbReference type="RefSeq" id="WP_215864575.1">
    <property type="nucleotide sequence ID" value="NZ_JABELD010000118.1"/>
</dbReference>
<sequence length="79" mass="8932">MIKALFSNFEEMITPRIISVVFILLVIFDFFSAIGVMSQFFGGYDTGALTNIIGIIVGIFYFVFSVVVSRVFCELRRGF</sequence>
<evidence type="ECO:0000256" key="1">
    <source>
        <dbReference type="SAM" id="Phobius"/>
    </source>
</evidence>
<organism evidence="2 3">
    <name type="scientific">Acidithiobacillus concretivorus</name>
    <dbReference type="NCBI Taxonomy" id="3063952"/>
    <lineage>
        <taxon>Bacteria</taxon>
        <taxon>Pseudomonadati</taxon>
        <taxon>Pseudomonadota</taxon>
        <taxon>Acidithiobacillia</taxon>
        <taxon>Acidithiobacillales</taxon>
        <taxon>Acidithiobacillaceae</taxon>
        <taxon>Acidithiobacillus</taxon>
    </lineage>
</organism>
<name>A0ABS5ZSM3_9PROT</name>
<accession>A0ABS5ZSM3</accession>
<dbReference type="EMBL" id="JABELD010000118">
    <property type="protein sequence ID" value="MBU2739689.1"/>
    <property type="molecule type" value="Genomic_DNA"/>
</dbReference>
<keyword evidence="1" id="KW-1133">Transmembrane helix</keyword>
<comment type="caution">
    <text evidence="2">The sequence shown here is derived from an EMBL/GenBank/DDBJ whole genome shotgun (WGS) entry which is preliminary data.</text>
</comment>
<keyword evidence="1" id="KW-0472">Membrane</keyword>
<gene>
    <name evidence="2" type="ORF">HJG40_13060</name>
</gene>
<reference evidence="2 3" key="1">
    <citation type="journal article" date="2021" name="ISME J.">
        <title>Genomic evolution of the class Acidithiobacillia: deep-branching Proteobacteria living in extreme acidic conditions.</title>
        <authorList>
            <person name="Moya-Beltran A."/>
            <person name="Beard S."/>
            <person name="Rojas-Villalobos C."/>
            <person name="Issotta F."/>
            <person name="Gallardo Y."/>
            <person name="Ulloa R."/>
            <person name="Giaveno A."/>
            <person name="Degli Esposti M."/>
            <person name="Johnson D.B."/>
            <person name="Quatrini R."/>
        </authorList>
    </citation>
    <scope>NUCLEOTIDE SEQUENCE [LARGE SCALE GENOMIC DNA]</scope>
    <source>
        <strain evidence="2 3">ATCC 19703</strain>
    </source>
</reference>
<evidence type="ECO:0000313" key="3">
    <source>
        <dbReference type="Proteomes" id="UP001197028"/>
    </source>
</evidence>
<proteinExistence type="predicted"/>
<dbReference type="Pfam" id="PF14110">
    <property type="entry name" value="DUF4282"/>
    <property type="match status" value="1"/>
</dbReference>
<dbReference type="InterPro" id="IPR025557">
    <property type="entry name" value="DUF4282"/>
</dbReference>
<evidence type="ECO:0000313" key="2">
    <source>
        <dbReference type="EMBL" id="MBU2739689.1"/>
    </source>
</evidence>
<keyword evidence="1" id="KW-0812">Transmembrane</keyword>
<keyword evidence="3" id="KW-1185">Reference proteome</keyword>